<evidence type="ECO:0000313" key="7">
    <source>
        <dbReference type="EMBL" id="RQG91304.1"/>
    </source>
</evidence>
<evidence type="ECO:0000313" key="8">
    <source>
        <dbReference type="Proteomes" id="UP000273828"/>
    </source>
</evidence>
<comment type="caution">
    <text evidence="7">The sequence shown here is derived from an EMBL/GenBank/DDBJ whole genome shotgun (WGS) entry which is preliminary data.</text>
</comment>
<dbReference type="RefSeq" id="WP_124177428.1">
    <property type="nucleotide sequence ID" value="NZ_REFY01000002.1"/>
</dbReference>
<dbReference type="Gene3D" id="1.10.357.10">
    <property type="entry name" value="Tetracycline Repressor, domain 2"/>
    <property type="match status" value="1"/>
</dbReference>
<protein>
    <submittedName>
        <fullName evidence="7">TetR family transcriptional regulator</fullName>
    </submittedName>
</protein>
<sequence>MGRDSEDEGVDTQEAIMRATYRALCKHGYANLTMQAIADEFDKTKGVIHYHYDTKETLLVAFLEYLLDAFNENIAVDENEEPETRLLTLIDTLLFGPPERGEFDHWELMVALLEVRSEAPYNEEFRRQFTHNYETIEATLVAIIEDGIDRGKFRDVDPQLAATLFLTALNGARIYQVALRRDDVAQLTRDGLEAIIDDWLRRSDASTDR</sequence>
<dbReference type="OrthoDB" id="135877at2157"/>
<evidence type="ECO:0000256" key="5">
    <source>
        <dbReference type="PROSITE-ProRule" id="PRU00335"/>
    </source>
</evidence>
<gene>
    <name evidence="7" type="ORF">EA462_04770</name>
</gene>
<dbReference type="InterPro" id="IPR039538">
    <property type="entry name" value="BetI_C"/>
</dbReference>
<reference evidence="7 8" key="1">
    <citation type="submission" date="2018-10" db="EMBL/GenBank/DDBJ databases">
        <title>Natrarchaeobius chitinivorans gen. nov., sp. nov., and Natrarchaeobius haloalkaliphilus sp. nov., alkaliphilic, chitin-utilizing haloarchaea from hypersaline alkaline lakes.</title>
        <authorList>
            <person name="Sorokin D.Y."/>
            <person name="Elcheninov A.G."/>
            <person name="Kostrikina N.A."/>
            <person name="Bale N.J."/>
            <person name="Sinninghe Damste J.S."/>
            <person name="Khijniak T.V."/>
            <person name="Kublanov I.V."/>
            <person name="Toshchakov S.V."/>
        </authorList>
    </citation>
    <scope>NUCLEOTIDE SEQUENCE [LARGE SCALE GENOMIC DNA]</scope>
    <source>
        <strain evidence="7 8">AArcht-Sl</strain>
    </source>
</reference>
<evidence type="ECO:0000256" key="1">
    <source>
        <dbReference type="ARBA" id="ARBA00022491"/>
    </source>
</evidence>
<evidence type="ECO:0000256" key="3">
    <source>
        <dbReference type="ARBA" id="ARBA00023125"/>
    </source>
</evidence>
<keyword evidence="8" id="KW-1185">Reference proteome</keyword>
<dbReference type="PANTHER" id="PTHR30055">
    <property type="entry name" value="HTH-TYPE TRANSCRIPTIONAL REGULATOR RUTR"/>
    <property type="match status" value="1"/>
</dbReference>
<dbReference type="Proteomes" id="UP000273828">
    <property type="component" value="Unassembled WGS sequence"/>
</dbReference>
<keyword evidence="2" id="KW-0805">Transcription regulation</keyword>
<accession>A0A3N6LUQ2</accession>
<feature type="DNA-binding region" description="H-T-H motif" evidence="5">
    <location>
        <begin position="33"/>
        <end position="52"/>
    </location>
</feature>
<evidence type="ECO:0000256" key="4">
    <source>
        <dbReference type="ARBA" id="ARBA00023163"/>
    </source>
</evidence>
<dbReference type="InterPro" id="IPR001647">
    <property type="entry name" value="HTH_TetR"/>
</dbReference>
<dbReference type="PANTHER" id="PTHR30055:SF234">
    <property type="entry name" value="HTH-TYPE TRANSCRIPTIONAL REGULATOR BETI"/>
    <property type="match status" value="1"/>
</dbReference>
<dbReference type="EMBL" id="REFY01000002">
    <property type="protein sequence ID" value="RQG91304.1"/>
    <property type="molecule type" value="Genomic_DNA"/>
</dbReference>
<evidence type="ECO:0000256" key="2">
    <source>
        <dbReference type="ARBA" id="ARBA00023015"/>
    </source>
</evidence>
<dbReference type="AlphaFoldDB" id="A0A3N6LUQ2"/>
<dbReference type="PROSITE" id="PS50977">
    <property type="entry name" value="HTH_TETR_2"/>
    <property type="match status" value="1"/>
</dbReference>
<keyword evidence="1" id="KW-0678">Repressor</keyword>
<dbReference type="InterPro" id="IPR009057">
    <property type="entry name" value="Homeodomain-like_sf"/>
</dbReference>
<dbReference type="Pfam" id="PF13977">
    <property type="entry name" value="TetR_C_6"/>
    <property type="match status" value="1"/>
</dbReference>
<evidence type="ECO:0000259" key="6">
    <source>
        <dbReference type="PROSITE" id="PS50977"/>
    </source>
</evidence>
<name>A0A3N6LUQ2_9EURY</name>
<dbReference type="GO" id="GO:0003700">
    <property type="term" value="F:DNA-binding transcription factor activity"/>
    <property type="evidence" value="ECO:0007669"/>
    <property type="project" value="TreeGrafter"/>
</dbReference>
<proteinExistence type="predicted"/>
<organism evidence="7 8">
    <name type="scientific">Natrarchaeobius halalkaliphilus</name>
    <dbReference type="NCBI Taxonomy" id="1679091"/>
    <lineage>
        <taxon>Archaea</taxon>
        <taxon>Methanobacteriati</taxon>
        <taxon>Methanobacteriota</taxon>
        <taxon>Stenosarchaea group</taxon>
        <taxon>Halobacteria</taxon>
        <taxon>Halobacteriales</taxon>
        <taxon>Natrialbaceae</taxon>
        <taxon>Natrarchaeobius</taxon>
    </lineage>
</organism>
<dbReference type="GO" id="GO:0000976">
    <property type="term" value="F:transcription cis-regulatory region binding"/>
    <property type="evidence" value="ECO:0007669"/>
    <property type="project" value="TreeGrafter"/>
</dbReference>
<dbReference type="SUPFAM" id="SSF46689">
    <property type="entry name" value="Homeodomain-like"/>
    <property type="match status" value="1"/>
</dbReference>
<dbReference type="SUPFAM" id="SSF48498">
    <property type="entry name" value="Tetracyclin repressor-like, C-terminal domain"/>
    <property type="match status" value="1"/>
</dbReference>
<keyword evidence="4" id="KW-0804">Transcription</keyword>
<dbReference type="InterPro" id="IPR036271">
    <property type="entry name" value="Tet_transcr_reg_TetR-rel_C_sf"/>
</dbReference>
<keyword evidence="3 5" id="KW-0238">DNA-binding</keyword>
<dbReference type="InterPro" id="IPR050109">
    <property type="entry name" value="HTH-type_TetR-like_transc_reg"/>
</dbReference>
<feature type="domain" description="HTH tetR-type" evidence="6">
    <location>
        <begin position="10"/>
        <end position="70"/>
    </location>
</feature>
<dbReference type="Pfam" id="PF00440">
    <property type="entry name" value="TetR_N"/>
    <property type="match status" value="1"/>
</dbReference>